<dbReference type="OrthoDB" id="635817at2"/>
<dbReference type="STRING" id="407022.SAMN05661044_03808"/>
<dbReference type="Pfam" id="PF19783">
    <property type="entry name" value="DUF6268"/>
    <property type="match status" value="1"/>
</dbReference>
<evidence type="ECO:0000313" key="3">
    <source>
        <dbReference type="Proteomes" id="UP000199421"/>
    </source>
</evidence>
<sequence length="314" mass="34297">MNMKTIILSFLAVILITMNGAAQKHLKTNQKLLISSVPGLGSFTAGYSYSPVTLNGKKINIQQIDGALTMPVVNRMKEGKLDFLLAGVSYSGLQLSGTGTQFGGTRFHAISVPLAFQKALSPKYAILASFIPTLSSDLKDVSGEDMIYSGALMLKVRVSNNFNYSVGAAYSKQFFGSVIIPIVGIDWNITDKLNFSGTLPVSEKIKYQLSDKSAFGVNLDLGIGGGSYRLSEKMNSDYLQVQQFSSTLFYEYAISKKFVVAASAGYNFTQKISQYATDQKIDWIPFNNLDDRGAPSAELDKTGIIVRTGIHYRF</sequence>
<evidence type="ECO:0000313" key="2">
    <source>
        <dbReference type="EMBL" id="SEL93996.1"/>
    </source>
</evidence>
<dbReference type="Proteomes" id="UP000199421">
    <property type="component" value="Unassembled WGS sequence"/>
</dbReference>
<dbReference type="SUPFAM" id="SSF56935">
    <property type="entry name" value="Porins"/>
    <property type="match status" value="1"/>
</dbReference>
<accession>A0A1H7UB57</accession>
<dbReference type="InterPro" id="IPR046235">
    <property type="entry name" value="DUF6268"/>
</dbReference>
<organism evidence="2 3">
    <name type="scientific">Olivibacter domesticus</name>
    <name type="common">Pseudosphingobacterium domesticum</name>
    <dbReference type="NCBI Taxonomy" id="407022"/>
    <lineage>
        <taxon>Bacteria</taxon>
        <taxon>Pseudomonadati</taxon>
        <taxon>Bacteroidota</taxon>
        <taxon>Sphingobacteriia</taxon>
        <taxon>Sphingobacteriales</taxon>
        <taxon>Sphingobacteriaceae</taxon>
        <taxon>Olivibacter</taxon>
    </lineage>
</organism>
<reference evidence="3" key="1">
    <citation type="submission" date="2016-10" db="EMBL/GenBank/DDBJ databases">
        <authorList>
            <person name="Varghese N."/>
            <person name="Submissions S."/>
        </authorList>
    </citation>
    <scope>NUCLEOTIDE SEQUENCE [LARGE SCALE GENOMIC DNA]</scope>
    <source>
        <strain evidence="3">DSM 18733</strain>
    </source>
</reference>
<name>A0A1H7UB57_OLID1</name>
<dbReference type="AlphaFoldDB" id="A0A1H7UB57"/>
<dbReference type="EMBL" id="FOAF01000005">
    <property type="protein sequence ID" value="SEL93996.1"/>
    <property type="molecule type" value="Genomic_DNA"/>
</dbReference>
<protein>
    <recommendedName>
        <fullName evidence="1">DUF6268 domain-containing protein</fullName>
    </recommendedName>
</protein>
<dbReference type="RefSeq" id="WP_093327413.1">
    <property type="nucleotide sequence ID" value="NZ_FOAF01000005.1"/>
</dbReference>
<feature type="domain" description="DUF6268" evidence="1">
    <location>
        <begin position="56"/>
        <end position="272"/>
    </location>
</feature>
<gene>
    <name evidence="2" type="ORF">SAMN05661044_03808</name>
</gene>
<evidence type="ECO:0000259" key="1">
    <source>
        <dbReference type="Pfam" id="PF19783"/>
    </source>
</evidence>
<keyword evidence="3" id="KW-1185">Reference proteome</keyword>
<proteinExistence type="predicted"/>